<keyword evidence="4" id="KW-1185">Reference proteome</keyword>
<dbReference type="AlphaFoldDB" id="A0ABD3NFM3"/>
<feature type="transmembrane region" description="Helical" evidence="2">
    <location>
        <begin position="266"/>
        <end position="291"/>
    </location>
</feature>
<gene>
    <name evidence="3" type="ORF">ACHAW5_000951</name>
</gene>
<evidence type="ECO:0000313" key="4">
    <source>
        <dbReference type="Proteomes" id="UP001530315"/>
    </source>
</evidence>
<dbReference type="EMBL" id="JALLAZ020001597">
    <property type="protein sequence ID" value="KAL3771690.1"/>
    <property type="molecule type" value="Genomic_DNA"/>
</dbReference>
<comment type="caution">
    <text evidence="3">The sequence shown here is derived from an EMBL/GenBank/DDBJ whole genome shotgun (WGS) entry which is preliminary data.</text>
</comment>
<feature type="transmembrane region" description="Helical" evidence="2">
    <location>
        <begin position="99"/>
        <end position="122"/>
    </location>
</feature>
<evidence type="ECO:0000256" key="1">
    <source>
        <dbReference type="SAM" id="MobiDB-lite"/>
    </source>
</evidence>
<accession>A0ABD3NFM3</accession>
<sequence length="398" mass="42986">MTCEHCDIVKPTVEGAPDCPTPSCADSSGNYAYLFLMMFTVTRSRSNETVAVAMEEEDHEGEEHEGEAKYMKAKNTKAKEHEGEEHEGRDEATVEGKPYGAVIGATLLVNVATLSGLVLVIFTSIHRRCHKRGRDGDGATSALFGIARGARVDQGGGEHDEEGHMEEEEGHRRSLQGADGAEHEERVGEEEGEKSESVAAAQFGCAFIGGSLLPLLFAVLFHVDDPDGCLEEGDIGTAAVDVGAEVCSVTERRHNQPRRRNDDERVVLIAAIVLGYSMHNLADGMFIAASFQGCDPALALTIVSVTNSRISSSSPVTGGCRFVNALVLNFASGLSVVLGGVLFLALNPSRRIGGHNNPRDRGGRTLPRNETIVKTRRDRIWTLFGVKFSERFPSAWSF</sequence>
<keyword evidence="2" id="KW-0812">Transmembrane</keyword>
<name>A0ABD3NFM3_9STRA</name>
<evidence type="ECO:0000256" key="2">
    <source>
        <dbReference type="SAM" id="Phobius"/>
    </source>
</evidence>
<organism evidence="3 4">
    <name type="scientific">Stephanodiscus triporus</name>
    <dbReference type="NCBI Taxonomy" id="2934178"/>
    <lineage>
        <taxon>Eukaryota</taxon>
        <taxon>Sar</taxon>
        <taxon>Stramenopiles</taxon>
        <taxon>Ochrophyta</taxon>
        <taxon>Bacillariophyta</taxon>
        <taxon>Coscinodiscophyceae</taxon>
        <taxon>Thalassiosirophycidae</taxon>
        <taxon>Stephanodiscales</taxon>
        <taxon>Stephanodiscaceae</taxon>
        <taxon>Stephanodiscus</taxon>
    </lineage>
</organism>
<evidence type="ECO:0000313" key="3">
    <source>
        <dbReference type="EMBL" id="KAL3771690.1"/>
    </source>
</evidence>
<keyword evidence="2" id="KW-0472">Membrane</keyword>
<feature type="region of interest" description="Disordered" evidence="1">
    <location>
        <begin position="151"/>
        <end position="194"/>
    </location>
</feature>
<protein>
    <submittedName>
        <fullName evidence="3">Uncharacterized protein</fullName>
    </submittedName>
</protein>
<dbReference type="Proteomes" id="UP001530315">
    <property type="component" value="Unassembled WGS sequence"/>
</dbReference>
<reference evidence="3 4" key="1">
    <citation type="submission" date="2024-10" db="EMBL/GenBank/DDBJ databases">
        <title>Updated reference genomes for cyclostephanoid diatoms.</title>
        <authorList>
            <person name="Roberts W.R."/>
            <person name="Alverson A.J."/>
        </authorList>
    </citation>
    <scope>NUCLEOTIDE SEQUENCE [LARGE SCALE GENOMIC DNA]</scope>
    <source>
        <strain evidence="3 4">AJA276-08</strain>
    </source>
</reference>
<feature type="transmembrane region" description="Helical" evidence="2">
    <location>
        <begin position="322"/>
        <end position="346"/>
    </location>
</feature>
<keyword evidence="2" id="KW-1133">Transmembrane helix</keyword>
<proteinExistence type="predicted"/>